<evidence type="ECO:0000259" key="8">
    <source>
        <dbReference type="PROSITE" id="PS50011"/>
    </source>
</evidence>
<dbReference type="GO" id="GO:0004674">
    <property type="term" value="F:protein serine/threonine kinase activity"/>
    <property type="evidence" value="ECO:0007669"/>
    <property type="project" value="UniProtKB-KW"/>
</dbReference>
<feature type="domain" description="Protein kinase" evidence="8">
    <location>
        <begin position="16"/>
        <end position="293"/>
    </location>
</feature>
<sequence length="358" mass="38937">MKEFSYGAIESATNGFALENLIGKGSHGVVYRGHLDNGTPVAVKKPSPASSAQGDAKIRNEIAILASTTDCPCIVNLVGAGRDSAGQSFLVMQLMPNGSLRDALRSHSAAPSWPRRVEIALRVARAVASLHGASPPVVHRDVKSENVLFDAAWDARLADFSLAVRVGGGDGRTEPIGLPPAGTIGYLDPSYTESKLLSPKNDVFSFGVLLLELVSSRKVMDVDSDTCSIVAWAVPMIRARRYDEVVDRRVGLSAGTERSAVARILRVAARCAAEKAEERPGMGEVVRELEGVVDECVSWWWARHGINWCSIVRNYRVWRRRRRRRVGTRRIVCKDHLAGGGGGGGKFDLDLEFRKNHS</sequence>
<gene>
    <name evidence="9" type="ORF">ACMD2_09490</name>
</gene>
<dbReference type="PROSITE" id="PS50011">
    <property type="entry name" value="PROTEIN_KINASE_DOM"/>
    <property type="match status" value="1"/>
</dbReference>
<keyword evidence="2" id="KW-0808">Transferase</keyword>
<dbReference type="PANTHER" id="PTHR46146">
    <property type="entry name" value="SERINE/THREONINE-PROTEIN KINASE-LIKE PROTEIN CCR4"/>
    <property type="match status" value="1"/>
</dbReference>
<dbReference type="SUPFAM" id="SSF56112">
    <property type="entry name" value="Protein kinase-like (PK-like)"/>
    <property type="match status" value="1"/>
</dbReference>
<keyword evidence="1 7" id="KW-0723">Serine/threonine-protein kinase</keyword>
<dbReference type="InterPro" id="IPR000719">
    <property type="entry name" value="Prot_kinase_dom"/>
</dbReference>
<organism evidence="9 10">
    <name type="scientific">Ananas comosus</name>
    <name type="common">Pineapple</name>
    <name type="synonym">Ananas ananas</name>
    <dbReference type="NCBI Taxonomy" id="4615"/>
    <lineage>
        <taxon>Eukaryota</taxon>
        <taxon>Viridiplantae</taxon>
        <taxon>Streptophyta</taxon>
        <taxon>Embryophyta</taxon>
        <taxon>Tracheophyta</taxon>
        <taxon>Spermatophyta</taxon>
        <taxon>Magnoliopsida</taxon>
        <taxon>Liliopsida</taxon>
        <taxon>Poales</taxon>
        <taxon>Bromeliaceae</taxon>
        <taxon>Bromelioideae</taxon>
        <taxon>Ananas</taxon>
    </lineage>
</organism>
<dbReference type="EMBL" id="LSRQ01000899">
    <property type="protein sequence ID" value="OAY80308.1"/>
    <property type="molecule type" value="Genomic_DNA"/>
</dbReference>
<dbReference type="PANTHER" id="PTHR46146:SF23">
    <property type="entry name" value="PROTEIN KINASE DOMAIN-CONTAINING PROTEIN"/>
    <property type="match status" value="1"/>
</dbReference>
<reference evidence="9 10" key="1">
    <citation type="journal article" date="2016" name="DNA Res.">
        <title>The draft genome of MD-2 pineapple using hybrid error correction of long reads.</title>
        <authorList>
            <person name="Redwan R.M."/>
            <person name="Saidin A."/>
            <person name="Kumar S.V."/>
        </authorList>
    </citation>
    <scope>NUCLEOTIDE SEQUENCE [LARGE SCALE GENOMIC DNA]</scope>
    <source>
        <strain evidence="10">cv. MD2</strain>
        <tissue evidence="9">Leaf</tissue>
    </source>
</reference>
<dbReference type="Proteomes" id="UP000092600">
    <property type="component" value="Unassembled WGS sequence"/>
</dbReference>
<keyword evidence="4 9" id="KW-0418">Kinase</keyword>
<evidence type="ECO:0000256" key="7">
    <source>
        <dbReference type="RuleBase" id="RU000304"/>
    </source>
</evidence>
<evidence type="ECO:0000256" key="6">
    <source>
        <dbReference type="PROSITE-ProRule" id="PRU10141"/>
    </source>
</evidence>
<name>A0A199VTI4_ANACO</name>
<evidence type="ECO:0000256" key="3">
    <source>
        <dbReference type="ARBA" id="ARBA00022741"/>
    </source>
</evidence>
<evidence type="ECO:0000256" key="4">
    <source>
        <dbReference type="ARBA" id="ARBA00022777"/>
    </source>
</evidence>
<dbReference type="Pfam" id="PF07714">
    <property type="entry name" value="PK_Tyr_Ser-Thr"/>
    <property type="match status" value="1"/>
</dbReference>
<evidence type="ECO:0000256" key="5">
    <source>
        <dbReference type="ARBA" id="ARBA00022840"/>
    </source>
</evidence>
<keyword evidence="3 6" id="KW-0547">Nucleotide-binding</keyword>
<evidence type="ECO:0000313" key="10">
    <source>
        <dbReference type="Proteomes" id="UP000092600"/>
    </source>
</evidence>
<feature type="binding site" evidence="6">
    <location>
        <position position="45"/>
    </location>
    <ligand>
        <name>ATP</name>
        <dbReference type="ChEBI" id="CHEBI:30616"/>
    </ligand>
</feature>
<comment type="caution">
    <text evidence="9">The sequence shown here is derived from an EMBL/GenBank/DDBJ whole genome shotgun (WGS) entry which is preliminary data.</text>
</comment>
<dbReference type="Gene3D" id="1.10.510.10">
    <property type="entry name" value="Transferase(Phosphotransferase) domain 1"/>
    <property type="match status" value="1"/>
</dbReference>
<dbReference type="PROSITE" id="PS00108">
    <property type="entry name" value="PROTEIN_KINASE_ST"/>
    <property type="match status" value="1"/>
</dbReference>
<evidence type="ECO:0000256" key="2">
    <source>
        <dbReference type="ARBA" id="ARBA00022679"/>
    </source>
</evidence>
<accession>A0A199VTI4</accession>
<evidence type="ECO:0000256" key="1">
    <source>
        <dbReference type="ARBA" id="ARBA00022527"/>
    </source>
</evidence>
<keyword evidence="5 6" id="KW-0067">ATP-binding</keyword>
<dbReference type="InterPro" id="IPR001245">
    <property type="entry name" value="Ser-Thr/Tyr_kinase_cat_dom"/>
</dbReference>
<dbReference type="AlphaFoldDB" id="A0A199VTI4"/>
<dbReference type="GO" id="GO:0005524">
    <property type="term" value="F:ATP binding"/>
    <property type="evidence" value="ECO:0007669"/>
    <property type="project" value="UniProtKB-UniRule"/>
</dbReference>
<dbReference type="InterPro" id="IPR017441">
    <property type="entry name" value="Protein_kinase_ATP_BS"/>
</dbReference>
<dbReference type="SMART" id="SM00220">
    <property type="entry name" value="S_TKc"/>
    <property type="match status" value="1"/>
</dbReference>
<proteinExistence type="inferred from homology"/>
<dbReference type="PROSITE" id="PS00107">
    <property type="entry name" value="PROTEIN_KINASE_ATP"/>
    <property type="match status" value="1"/>
</dbReference>
<evidence type="ECO:0000313" key="9">
    <source>
        <dbReference type="EMBL" id="OAY80308.1"/>
    </source>
</evidence>
<dbReference type="Gene3D" id="3.30.200.20">
    <property type="entry name" value="Phosphorylase Kinase, domain 1"/>
    <property type="match status" value="1"/>
</dbReference>
<dbReference type="InterPro" id="IPR008271">
    <property type="entry name" value="Ser/Thr_kinase_AS"/>
</dbReference>
<dbReference type="STRING" id="4615.A0A199VTI4"/>
<protein>
    <submittedName>
        <fullName evidence="9">Serine/threonine-protein kinase-like protein</fullName>
    </submittedName>
</protein>
<dbReference type="InterPro" id="IPR011009">
    <property type="entry name" value="Kinase-like_dom_sf"/>
</dbReference>
<comment type="similarity">
    <text evidence="7">Belongs to the protein kinase superfamily.</text>
</comment>